<sequence length="150" mass="15675">IHIGRGVRLLRNVTLNTLPPKGRLIIGNNVHIGEGTMVTSHERLEIQGDVVIGPYNVIVDVDHVCKDRGLPISRQGLLAKPICIKEGAWIASHCSILKGATIGRGAVVGAGSVVTSDVPDYTVVAGSPARVLRVWGESEKCSGAAESGPG</sequence>
<evidence type="ECO:0000313" key="1">
    <source>
        <dbReference type="EMBL" id="GAH86780.1"/>
    </source>
</evidence>
<dbReference type="Pfam" id="PF00132">
    <property type="entry name" value="Hexapep"/>
    <property type="match status" value="1"/>
</dbReference>
<feature type="non-terminal residue" evidence="1">
    <location>
        <position position="1"/>
    </location>
</feature>
<evidence type="ECO:0008006" key="2">
    <source>
        <dbReference type="Google" id="ProtNLM"/>
    </source>
</evidence>
<proteinExistence type="predicted"/>
<dbReference type="SUPFAM" id="SSF51161">
    <property type="entry name" value="Trimeric LpxA-like enzymes"/>
    <property type="match status" value="1"/>
</dbReference>
<gene>
    <name evidence="1" type="ORF">S03H2_56286</name>
</gene>
<protein>
    <recommendedName>
        <fullName evidence="2">Acyltransferase</fullName>
    </recommendedName>
</protein>
<dbReference type="PANTHER" id="PTHR23416:SF78">
    <property type="entry name" value="LIPOPOLYSACCHARIDE BIOSYNTHESIS O-ACETYL TRANSFERASE WBBJ-RELATED"/>
    <property type="match status" value="1"/>
</dbReference>
<name>X1JZD0_9ZZZZ</name>
<dbReference type="InterPro" id="IPR011004">
    <property type="entry name" value="Trimer_LpxA-like_sf"/>
</dbReference>
<comment type="caution">
    <text evidence="1">The sequence shown here is derived from an EMBL/GenBank/DDBJ whole genome shotgun (WGS) entry which is preliminary data.</text>
</comment>
<dbReference type="EMBL" id="BARU01035996">
    <property type="protein sequence ID" value="GAH86780.1"/>
    <property type="molecule type" value="Genomic_DNA"/>
</dbReference>
<dbReference type="CDD" id="cd04647">
    <property type="entry name" value="LbH_MAT_like"/>
    <property type="match status" value="1"/>
</dbReference>
<accession>X1JZD0</accession>
<dbReference type="Gene3D" id="2.160.10.10">
    <property type="entry name" value="Hexapeptide repeat proteins"/>
    <property type="match status" value="1"/>
</dbReference>
<organism evidence="1">
    <name type="scientific">marine sediment metagenome</name>
    <dbReference type="NCBI Taxonomy" id="412755"/>
    <lineage>
        <taxon>unclassified sequences</taxon>
        <taxon>metagenomes</taxon>
        <taxon>ecological metagenomes</taxon>
    </lineage>
</organism>
<dbReference type="AlphaFoldDB" id="X1JZD0"/>
<reference evidence="1" key="1">
    <citation type="journal article" date="2014" name="Front. Microbiol.">
        <title>High frequency of phylogenetically diverse reductive dehalogenase-homologous genes in deep subseafloor sedimentary metagenomes.</title>
        <authorList>
            <person name="Kawai M."/>
            <person name="Futagami T."/>
            <person name="Toyoda A."/>
            <person name="Takaki Y."/>
            <person name="Nishi S."/>
            <person name="Hori S."/>
            <person name="Arai W."/>
            <person name="Tsubouchi T."/>
            <person name="Morono Y."/>
            <person name="Uchiyama I."/>
            <person name="Ito T."/>
            <person name="Fujiyama A."/>
            <person name="Inagaki F."/>
            <person name="Takami H."/>
        </authorList>
    </citation>
    <scope>NUCLEOTIDE SEQUENCE</scope>
    <source>
        <strain evidence="1">Expedition CK06-06</strain>
    </source>
</reference>
<dbReference type="PANTHER" id="PTHR23416">
    <property type="entry name" value="SIALIC ACID SYNTHASE-RELATED"/>
    <property type="match status" value="1"/>
</dbReference>
<dbReference type="InterPro" id="IPR001451">
    <property type="entry name" value="Hexapep"/>
</dbReference>
<dbReference type="InterPro" id="IPR051159">
    <property type="entry name" value="Hexapeptide_acetyltransf"/>
</dbReference>